<dbReference type="AlphaFoldDB" id="A0A7S2MW66"/>
<evidence type="ECO:0000313" key="1">
    <source>
        <dbReference type="EMBL" id="CAD9505620.1"/>
    </source>
</evidence>
<sequence>MANSLTVRQALPDGQQSSSRASAVLLCQGVVRRHHRPPKPFAFEKPCVLGKRPRTLTLARNFSLRFALSSSLSAKASSVWMLLAAASDPVALKFHSSAAPLAVPTMTRCERQWKQVISSVISCTQVALTSSPPSAPLLADRMSKRAAALAPLENARAVSHDQS</sequence>
<name>A0A7S2MW66_9EUKA</name>
<accession>A0A7S2MW66</accession>
<gene>
    <name evidence="1" type="ORF">CBRE1094_LOCUS30365</name>
</gene>
<protein>
    <submittedName>
        <fullName evidence="1">Uncharacterized protein</fullName>
    </submittedName>
</protein>
<reference evidence="1" key="1">
    <citation type="submission" date="2021-01" db="EMBL/GenBank/DDBJ databases">
        <authorList>
            <person name="Corre E."/>
            <person name="Pelletier E."/>
            <person name="Niang G."/>
            <person name="Scheremetjew M."/>
            <person name="Finn R."/>
            <person name="Kale V."/>
            <person name="Holt S."/>
            <person name="Cochrane G."/>
            <person name="Meng A."/>
            <person name="Brown T."/>
            <person name="Cohen L."/>
        </authorList>
    </citation>
    <scope>NUCLEOTIDE SEQUENCE</scope>
    <source>
        <strain evidence="1">UTEX LB 985</strain>
    </source>
</reference>
<proteinExistence type="predicted"/>
<dbReference type="EMBL" id="HBGU01055594">
    <property type="protein sequence ID" value="CAD9505620.1"/>
    <property type="molecule type" value="Transcribed_RNA"/>
</dbReference>
<organism evidence="1">
    <name type="scientific">Haptolina brevifila</name>
    <dbReference type="NCBI Taxonomy" id="156173"/>
    <lineage>
        <taxon>Eukaryota</taxon>
        <taxon>Haptista</taxon>
        <taxon>Haptophyta</taxon>
        <taxon>Prymnesiophyceae</taxon>
        <taxon>Prymnesiales</taxon>
        <taxon>Prymnesiaceae</taxon>
        <taxon>Haptolina</taxon>
    </lineage>
</organism>